<evidence type="ECO:0000256" key="3">
    <source>
        <dbReference type="ARBA" id="ARBA00016082"/>
    </source>
</evidence>
<evidence type="ECO:0000256" key="4">
    <source>
        <dbReference type="ARBA" id="ARBA00022679"/>
    </source>
</evidence>
<keyword evidence="4" id="KW-0808">Transferase</keyword>
<dbReference type="GO" id="GO:0016740">
    <property type="term" value="F:transferase activity"/>
    <property type="evidence" value="ECO:0007669"/>
    <property type="project" value="UniProtKB-KW"/>
</dbReference>
<evidence type="ECO:0000256" key="6">
    <source>
        <dbReference type="ARBA" id="ARBA00022908"/>
    </source>
</evidence>
<feature type="domain" description="Tyr recombinase" evidence="9">
    <location>
        <begin position="1"/>
        <end position="166"/>
    </location>
</feature>
<evidence type="ECO:0000259" key="9">
    <source>
        <dbReference type="PROSITE" id="PS51898"/>
    </source>
</evidence>
<dbReference type="GO" id="GO:0075713">
    <property type="term" value="P:establishment of integrated proviral latency"/>
    <property type="evidence" value="ECO:0007669"/>
    <property type="project" value="UniProtKB-KW"/>
</dbReference>
<evidence type="ECO:0000256" key="8">
    <source>
        <dbReference type="ARBA" id="ARBA00023195"/>
    </source>
</evidence>
<dbReference type="InterPro" id="IPR011010">
    <property type="entry name" value="DNA_brk_join_enz"/>
</dbReference>
<dbReference type="PROSITE" id="PS51898">
    <property type="entry name" value="TYR_RECOMBINASE"/>
    <property type="match status" value="1"/>
</dbReference>
<dbReference type="InterPro" id="IPR002104">
    <property type="entry name" value="Integrase_catalytic"/>
</dbReference>
<protein>
    <recommendedName>
        <fullName evidence="3">Integrase</fullName>
    </recommendedName>
</protein>
<dbReference type="InterPro" id="IPR013762">
    <property type="entry name" value="Integrase-like_cat_sf"/>
</dbReference>
<dbReference type="GO" id="GO:0003677">
    <property type="term" value="F:DNA binding"/>
    <property type="evidence" value="ECO:0007669"/>
    <property type="project" value="InterPro"/>
</dbReference>
<dbReference type="EMBL" id="BK015664">
    <property type="protein sequence ID" value="DAE18806.1"/>
    <property type="molecule type" value="Genomic_DNA"/>
</dbReference>
<dbReference type="GO" id="GO:0016787">
    <property type="term" value="F:hydrolase activity"/>
    <property type="evidence" value="ECO:0007669"/>
    <property type="project" value="UniProtKB-KW"/>
</dbReference>
<accession>A0A8S5QHL8</accession>
<dbReference type="GO" id="GO:0015074">
    <property type="term" value="P:DNA integration"/>
    <property type="evidence" value="ECO:0007669"/>
    <property type="project" value="UniProtKB-KW"/>
</dbReference>
<evidence type="ECO:0000256" key="7">
    <source>
        <dbReference type="ARBA" id="ARBA00023172"/>
    </source>
</evidence>
<keyword evidence="6" id="KW-0229">DNA integration</keyword>
<proteinExistence type="inferred from homology"/>
<dbReference type="SUPFAM" id="SSF56349">
    <property type="entry name" value="DNA breaking-rejoining enzymes"/>
    <property type="match status" value="1"/>
</dbReference>
<dbReference type="PANTHER" id="PTHR30349:SF77">
    <property type="entry name" value="TYROSINE RECOMBINASE XERC"/>
    <property type="match status" value="1"/>
</dbReference>
<evidence type="ECO:0000313" key="10">
    <source>
        <dbReference type="EMBL" id="DAE18806.1"/>
    </source>
</evidence>
<evidence type="ECO:0000256" key="1">
    <source>
        <dbReference type="ARBA" id="ARBA00004496"/>
    </source>
</evidence>
<sequence>MVRCACADELELAICDMLYVTGIRVSELCGMNQSDVDFNRKTAIVYGKGRKERQVCLNGQVALHLWRYLQSRNDDNPALFVSPHGQCRRIGAQTVRNILKRIKERDEELADVKVTPHVFRRTVGTDMINKGAPAEIVKEVLGHVKIDTTLKCYAAISKDTVRQAHARFVG</sequence>
<keyword evidence="8" id="KW-1179">Viral genome integration</keyword>
<keyword evidence="8" id="KW-1160">Virus entry into host cell</keyword>
<dbReference type="Pfam" id="PF00589">
    <property type="entry name" value="Phage_integrase"/>
    <property type="match status" value="1"/>
</dbReference>
<keyword evidence="7" id="KW-0233">DNA recombination</keyword>
<organism evidence="10">
    <name type="scientific">Myoviridae sp. ct3mI7</name>
    <dbReference type="NCBI Taxonomy" id="2825028"/>
    <lineage>
        <taxon>Viruses</taxon>
        <taxon>Duplodnaviria</taxon>
        <taxon>Heunggongvirae</taxon>
        <taxon>Uroviricota</taxon>
        <taxon>Caudoviricetes</taxon>
    </lineage>
</organism>
<keyword evidence="5" id="KW-0378">Hydrolase</keyword>
<name>A0A8S5QHL8_9CAUD</name>
<comment type="subcellular location">
    <subcellularLocation>
        <location evidence="1">Cytoplasm</location>
    </subcellularLocation>
</comment>
<dbReference type="Gene3D" id="1.10.443.10">
    <property type="entry name" value="Intergrase catalytic core"/>
    <property type="match status" value="1"/>
</dbReference>
<evidence type="ECO:0000256" key="5">
    <source>
        <dbReference type="ARBA" id="ARBA00022801"/>
    </source>
</evidence>
<comment type="similarity">
    <text evidence="2">Belongs to the 'phage' integrase family.</text>
</comment>
<dbReference type="InterPro" id="IPR050090">
    <property type="entry name" value="Tyrosine_recombinase_XerCD"/>
</dbReference>
<dbReference type="GO" id="GO:0006310">
    <property type="term" value="P:DNA recombination"/>
    <property type="evidence" value="ECO:0007669"/>
    <property type="project" value="UniProtKB-KW"/>
</dbReference>
<evidence type="ECO:0000256" key="2">
    <source>
        <dbReference type="ARBA" id="ARBA00008857"/>
    </source>
</evidence>
<dbReference type="PANTHER" id="PTHR30349">
    <property type="entry name" value="PHAGE INTEGRASE-RELATED"/>
    <property type="match status" value="1"/>
</dbReference>
<reference evidence="10" key="1">
    <citation type="journal article" date="2021" name="Proc. Natl. Acad. Sci. U.S.A.">
        <title>A Catalog of Tens of Thousands of Viruses from Human Metagenomes Reveals Hidden Associations with Chronic Diseases.</title>
        <authorList>
            <person name="Tisza M.J."/>
            <person name="Buck C.B."/>
        </authorList>
    </citation>
    <scope>NUCLEOTIDE SEQUENCE</scope>
    <source>
        <strain evidence="10">Ct3mI7</strain>
    </source>
</reference>
<dbReference type="GO" id="GO:0044826">
    <property type="term" value="P:viral genome integration into host DNA"/>
    <property type="evidence" value="ECO:0007669"/>
    <property type="project" value="UniProtKB-KW"/>
</dbReference>